<keyword evidence="2" id="KW-1185">Reference proteome</keyword>
<comment type="caution">
    <text evidence="1">The sequence shown here is derived from an EMBL/GenBank/DDBJ whole genome shotgun (WGS) entry which is preliminary data.</text>
</comment>
<evidence type="ECO:0000313" key="1">
    <source>
        <dbReference type="EMBL" id="KAJ1158882.1"/>
    </source>
</evidence>
<accession>A0AAV7S448</accession>
<dbReference type="EMBL" id="JANPWB010000009">
    <property type="protein sequence ID" value="KAJ1158882.1"/>
    <property type="molecule type" value="Genomic_DNA"/>
</dbReference>
<reference evidence="1" key="1">
    <citation type="journal article" date="2022" name="bioRxiv">
        <title>Sequencing and chromosome-scale assembly of the giantPleurodeles waltlgenome.</title>
        <authorList>
            <person name="Brown T."/>
            <person name="Elewa A."/>
            <person name="Iarovenko S."/>
            <person name="Subramanian E."/>
            <person name="Araus A.J."/>
            <person name="Petzold A."/>
            <person name="Susuki M."/>
            <person name="Suzuki K.-i.T."/>
            <person name="Hayashi T."/>
            <person name="Toyoda A."/>
            <person name="Oliveira C."/>
            <person name="Osipova E."/>
            <person name="Leigh N.D."/>
            <person name="Simon A."/>
            <person name="Yun M.H."/>
        </authorList>
    </citation>
    <scope>NUCLEOTIDE SEQUENCE</scope>
    <source>
        <strain evidence="1">20211129_DDA</strain>
        <tissue evidence="1">Liver</tissue>
    </source>
</reference>
<dbReference type="Proteomes" id="UP001066276">
    <property type="component" value="Chromosome 5"/>
</dbReference>
<organism evidence="1 2">
    <name type="scientific">Pleurodeles waltl</name>
    <name type="common">Iberian ribbed newt</name>
    <dbReference type="NCBI Taxonomy" id="8319"/>
    <lineage>
        <taxon>Eukaryota</taxon>
        <taxon>Metazoa</taxon>
        <taxon>Chordata</taxon>
        <taxon>Craniata</taxon>
        <taxon>Vertebrata</taxon>
        <taxon>Euteleostomi</taxon>
        <taxon>Amphibia</taxon>
        <taxon>Batrachia</taxon>
        <taxon>Caudata</taxon>
        <taxon>Salamandroidea</taxon>
        <taxon>Salamandridae</taxon>
        <taxon>Pleurodelinae</taxon>
        <taxon>Pleurodeles</taxon>
    </lineage>
</organism>
<dbReference type="AlphaFoldDB" id="A0AAV7S448"/>
<name>A0AAV7S448_PLEWA</name>
<proteinExistence type="predicted"/>
<protein>
    <submittedName>
        <fullName evidence="1">Uncharacterized protein</fullName>
    </submittedName>
</protein>
<gene>
    <name evidence="1" type="ORF">NDU88_011555</name>
</gene>
<evidence type="ECO:0000313" key="2">
    <source>
        <dbReference type="Proteomes" id="UP001066276"/>
    </source>
</evidence>
<sequence>MVRAHVDLVAHTWEPLILSLRRPDRELAVGQVSINSPLQDHLVELYALPTHTETHEVGGYLGKIAIHRLTETQAKELDREIKLEALET</sequence>